<reference evidence="2" key="1">
    <citation type="submission" date="2016-10" db="EMBL/GenBank/DDBJ databases">
        <authorList>
            <person name="Benchimol M."/>
            <person name="Almeida L.G."/>
            <person name="Vasconcelos A.T."/>
            <person name="Perreira-Neves A."/>
            <person name="Rosa I.A."/>
            <person name="Tasca T."/>
            <person name="Bogo M.R."/>
            <person name="de Souza W."/>
        </authorList>
    </citation>
    <scope>NUCLEOTIDE SEQUENCE [LARGE SCALE GENOMIC DNA]</scope>
    <source>
        <strain evidence="2">K</strain>
    </source>
</reference>
<dbReference type="OrthoDB" id="10387910at2759"/>
<dbReference type="EMBL" id="MLAK01000493">
    <property type="protein sequence ID" value="OHT13681.1"/>
    <property type="molecule type" value="Genomic_DNA"/>
</dbReference>
<dbReference type="RefSeq" id="XP_068366817.1">
    <property type="nucleotide sequence ID" value="XM_068498789.1"/>
</dbReference>
<dbReference type="Proteomes" id="UP000179807">
    <property type="component" value="Unassembled WGS sequence"/>
</dbReference>
<evidence type="ECO:0000259" key="1">
    <source>
        <dbReference type="Pfam" id="PF14649"/>
    </source>
</evidence>
<dbReference type="InterPro" id="IPR028103">
    <property type="entry name" value="Spatacsin"/>
</dbReference>
<dbReference type="PANTHER" id="PTHR13650">
    <property type="entry name" value="SPATACSIN"/>
    <property type="match status" value="1"/>
</dbReference>
<dbReference type="Pfam" id="PF14649">
    <property type="entry name" value="Spatacsin_C"/>
    <property type="match status" value="1"/>
</dbReference>
<dbReference type="GO" id="GO:0005737">
    <property type="term" value="C:cytoplasm"/>
    <property type="evidence" value="ECO:0007669"/>
    <property type="project" value="TreeGrafter"/>
</dbReference>
<proteinExistence type="predicted"/>
<keyword evidence="3" id="KW-1185">Reference proteome</keyword>
<comment type="caution">
    <text evidence="2">The sequence shown here is derived from an EMBL/GenBank/DDBJ whole genome shotgun (WGS) entry which is preliminary data.</text>
</comment>
<dbReference type="GeneID" id="94833493"/>
<dbReference type="InterPro" id="IPR028107">
    <property type="entry name" value="Spatacsin_C_dom"/>
</dbReference>
<protein>
    <recommendedName>
        <fullName evidence="1">Spatacsin C-terminal domain-containing protein</fullName>
    </recommendedName>
</protein>
<name>A0A1J4KQX5_9EUKA</name>
<feature type="domain" description="Spatacsin C-terminal" evidence="1">
    <location>
        <begin position="1706"/>
        <end position="1975"/>
    </location>
</feature>
<gene>
    <name evidence="2" type="ORF">TRFO_16115</name>
</gene>
<sequence length="2035" mass="230819">MIQTCKLLDLPESIAKSTTQNQIQISGENIAALNDSGELKIFSIIQKSIILTESNVDSFSWISASSIEGQILVLLANNSFKFIIFSESIPESLPFDTYNRSAPFSLTKINQYCSVLCEFKPAYQIKQFIPSDINTLVVLDDDDKLHRFLVYPDGIYQSSLVSAQGCTKFAFSGLYLAGLSETDVHIWSSNLLHLCAAPTTGTFLCATEFTKFAVINEQTAEIVDFTGNKETTLELPAKTCFISIFEGNHIAVAPEDCVIASQTHFLPIFATEKELLTFDKDCFLQRLAAVFPSSVSIPILSLHGGSDEIAAMFIAETALTMDNAQLVESYLVASDPQTTIIFLNCLIALLIQMPNRSFAESIKKTVTSFCIQKISSTIYPDGFSSVLVKFRNLFLPDQSGLIKKICPPPPPQPVLIREDELLKFVLDALESQKITEALPSLQISFREYSPFQLFRTIVLQQAWMKVCTNHLNEAQHLITLLGENPLDHFYEMWRNTTRNGTRQLLYDFLSKNDRISPQDEQNHQTLLKITKKFPNTSFTSAQKLSASPGVRAVDDTKLPPWQPIVDLNADFNENRSMIFQNLFSIPNEPPVENPHYFLGNIALIEAQTPETLKMLNNEVDAVEKLWLLHCEHRINDMAQEFQSEIERSKGVDRSKLKCIKFVDKYHAQMNTYELETLLDILCRYGYFAQFEYDDFELLLVRICKSKYLFDQNWWENQSKLDFKQFFKNFARFCAKKSLFMPFEMFVISHPEAKKIDMRDIDEPLIRFIWDLWVRRNPSDATLSCMQFIAKSNSTNPVELWEKLPSDSLAPLASYVWNKDPEKFKPGSPETEALSNRLKNEYPLLSSLVKGEIPHPEGPVKEPPASRWRSPIYTSKYDLELHDLIQSHFTNYDFSKVFTDYYGKTPGQPNFPHFDHPELITAPSEPPYVHYVKSMLPVSAFQQAVDDGVGELQFKELCIQCMKEALGDKQIRLAALSFIELVDIKFKVDRATDYKLVIAIYDILNKTGITERLVDQLTRIFARKDKETAKDLQRQLAPNEIELFLLSTLLGVRCGLPLDYSAIIAFAETARSAELLLFVDRAAELGAHYPISEIVKIVTDKMPRDNPLKTHLLFHLSQSLPNEEGPTSTDIPGLVVFRAVRRKDQPPHISLLQEALNRKVQLYALLATSVDGADLLLCALVTILTMLDGPSTFDVTQPPPHEEMVSLFLDTISQLLSEKKSLELMQTLELFSDSSVIVNLIHFYRAIELFSFRRAEQVLPELNVRIQDKQIVNDDLLGEVSVKSITNIFYPMLESLVNLCAERSQIHVFRFLQVLDNTVVSPFLEPRVKLCKVISDFENFRRAVVHCNLLGEPDKIVSDLVLNHSLQLGQAAAECLGISAAAATKQWLTFQYSNAATPAQVLEIHQEIVPSIQNADAMFFVYLFASLLPYAQPTTLMPIIEYAQSINKDELKHLDTLLLHLKICKENALDVQQGPGALPSLADLLTLLFPGQSFPDAPQQVPLSIASPVLFGLDTLQRYFESSVDKVIDVCLDKRESDNAHLVCEWRNRDPHNIQLLEAVQGAIAGEELSPENSQLVESFGGTGDMDALLQNIAKQNGWRFVLISLHYRAAKLLDLPTTNLLHRKTSEFIESKLSVTFSSWPLVRELIATCKMAATDVAVCLGRSYAQHLRTTIAAGKECPDNMLNPNDYGEKFLEFTKLCDTPTAVGERFFEIAKRGQKGKAKMPLTVTVNLLLHSSLCTTDIDESAEMLDSLLEDLTNDACHKLVIDIVSYFPDPALIPRFFQYLIAQEKLDDLPHSNLNEKVGRVIMNCARHHHPFEPQKYFELTLKYNLFRDHAELQMERGNKLLEGNPDKLKLQDASRHFLLALAYFLHEKCYSLSMECLKKLSLISLQIELSEPPILHLEKTNVQKLMNTKDFPFALTVAVAYDMDNETNWAEAIYNQSVVKQGEEFLTAFQYFRPITSSLCDGVVKKYKAAKVDDETQDRMKAFLTNIPNLVERYRIAKSLDFKDQIDNMKTHNPVVCEWCERVLMSKQ</sequence>
<accession>A0A1J4KQX5</accession>
<dbReference type="PANTHER" id="PTHR13650:SF0">
    <property type="entry name" value="SPATACSIN"/>
    <property type="match status" value="1"/>
</dbReference>
<evidence type="ECO:0000313" key="3">
    <source>
        <dbReference type="Proteomes" id="UP000179807"/>
    </source>
</evidence>
<evidence type="ECO:0000313" key="2">
    <source>
        <dbReference type="EMBL" id="OHT13681.1"/>
    </source>
</evidence>
<organism evidence="2 3">
    <name type="scientific">Tritrichomonas foetus</name>
    <dbReference type="NCBI Taxonomy" id="1144522"/>
    <lineage>
        <taxon>Eukaryota</taxon>
        <taxon>Metamonada</taxon>
        <taxon>Parabasalia</taxon>
        <taxon>Tritrichomonadida</taxon>
        <taxon>Tritrichomonadidae</taxon>
        <taxon>Tritrichomonas</taxon>
    </lineage>
</organism>
<dbReference type="VEuPathDB" id="TrichDB:TRFO_16115"/>